<dbReference type="AlphaFoldDB" id="A0AAU7C838"/>
<dbReference type="RefSeq" id="WP_406693991.1">
    <property type="nucleotide sequence ID" value="NZ_CP155447.1"/>
</dbReference>
<feature type="domain" description="Capsular polysaccharide assembling protein CapF C-terminal" evidence="1">
    <location>
        <begin position="14"/>
        <end position="124"/>
    </location>
</feature>
<dbReference type="SUPFAM" id="SSF51182">
    <property type="entry name" value="RmlC-like cupins"/>
    <property type="match status" value="1"/>
</dbReference>
<evidence type="ECO:0000313" key="2">
    <source>
        <dbReference type="EMBL" id="XBH01295.1"/>
    </source>
</evidence>
<dbReference type="Pfam" id="PF14667">
    <property type="entry name" value="Polysacc_synt_C"/>
    <property type="match status" value="1"/>
</dbReference>
<accession>A0AAU7C838</accession>
<name>A0AAU7C838_9BACT</name>
<sequence>MANRMTIEPMIYPTDHRGLVMEPIGPDALPHQQNVHLALTGPGHIRGNHYHKRGNEVVVVLGPALVRYREEQGEEIQDLHIPQGQAYRLKIPAGVSHAFQNPGPTPMVIIAFNTVVHDPDHPDVVRDVLIEA</sequence>
<dbReference type="InterPro" id="IPR011051">
    <property type="entry name" value="RmlC_Cupin_sf"/>
</dbReference>
<dbReference type="Gene3D" id="2.60.120.10">
    <property type="entry name" value="Jelly Rolls"/>
    <property type="match status" value="1"/>
</dbReference>
<proteinExistence type="predicted"/>
<dbReference type="InterPro" id="IPR014710">
    <property type="entry name" value="RmlC-like_jellyroll"/>
</dbReference>
<dbReference type="EMBL" id="CP155447">
    <property type="protein sequence ID" value="XBH01295.1"/>
    <property type="molecule type" value="Genomic_DNA"/>
</dbReference>
<evidence type="ECO:0000259" key="1">
    <source>
        <dbReference type="Pfam" id="PF14667"/>
    </source>
</evidence>
<organism evidence="2">
    <name type="scientific">Singulisphaera sp. Ch08</name>
    <dbReference type="NCBI Taxonomy" id="3120278"/>
    <lineage>
        <taxon>Bacteria</taxon>
        <taxon>Pseudomonadati</taxon>
        <taxon>Planctomycetota</taxon>
        <taxon>Planctomycetia</taxon>
        <taxon>Isosphaerales</taxon>
        <taxon>Isosphaeraceae</taxon>
        <taxon>Singulisphaera</taxon>
    </lineage>
</organism>
<reference evidence="2" key="1">
    <citation type="submission" date="2024-05" db="EMBL/GenBank/DDBJ databases">
        <title>Planctomycetes of the genus Singulisphaera possess chitinolytic capabilities.</title>
        <authorList>
            <person name="Ivanova A."/>
        </authorList>
    </citation>
    <scope>NUCLEOTIDE SEQUENCE</scope>
    <source>
        <strain evidence="2">Ch08T</strain>
    </source>
</reference>
<dbReference type="InterPro" id="IPR029303">
    <property type="entry name" value="CapF_C"/>
</dbReference>
<gene>
    <name evidence="2" type="ORF">V5E97_23400</name>
</gene>
<protein>
    <recommendedName>
        <fullName evidence="1">Capsular polysaccharide assembling protein CapF C-terminal domain-containing protein</fullName>
    </recommendedName>
</protein>